<comment type="caution">
    <text evidence="2">The sequence shown here is derived from an EMBL/GenBank/DDBJ whole genome shotgun (WGS) entry which is preliminary data.</text>
</comment>
<feature type="compositionally biased region" description="Low complexity" evidence="1">
    <location>
        <begin position="1"/>
        <end position="11"/>
    </location>
</feature>
<reference evidence="2" key="1">
    <citation type="journal article" date="2014" name="Int. J. Syst. Evol. Microbiol.">
        <title>Complete genome sequence of Corynebacterium casei LMG S-19264T (=DSM 44701T), isolated from a smear-ripened cheese.</title>
        <authorList>
            <consortium name="US DOE Joint Genome Institute (JGI-PGF)"/>
            <person name="Walter F."/>
            <person name="Albersmeier A."/>
            <person name="Kalinowski J."/>
            <person name="Ruckert C."/>
        </authorList>
    </citation>
    <scope>NUCLEOTIDE SEQUENCE</scope>
    <source>
        <strain evidence="2">NBRC 112290</strain>
    </source>
</reference>
<reference evidence="2" key="2">
    <citation type="submission" date="2023-02" db="EMBL/GenBank/DDBJ databases">
        <authorList>
            <person name="Sun Q."/>
            <person name="Mori K."/>
        </authorList>
    </citation>
    <scope>NUCLEOTIDE SEQUENCE</scope>
    <source>
        <strain evidence="2">NBRC 112290</strain>
    </source>
</reference>
<protein>
    <submittedName>
        <fullName evidence="2">Uncharacterized protein</fullName>
    </submittedName>
</protein>
<dbReference type="EMBL" id="BSUM01000001">
    <property type="protein sequence ID" value="GMA30456.1"/>
    <property type="molecule type" value="Genomic_DNA"/>
</dbReference>
<organism evidence="2 3">
    <name type="scientific">Litorihabitans aurantiacus</name>
    <dbReference type="NCBI Taxonomy" id="1930061"/>
    <lineage>
        <taxon>Bacteria</taxon>
        <taxon>Bacillati</taxon>
        <taxon>Actinomycetota</taxon>
        <taxon>Actinomycetes</taxon>
        <taxon>Micrococcales</taxon>
        <taxon>Beutenbergiaceae</taxon>
        <taxon>Litorihabitans</taxon>
    </lineage>
</organism>
<name>A0AA37UUG7_9MICO</name>
<dbReference type="AlphaFoldDB" id="A0AA37UUG7"/>
<evidence type="ECO:0000256" key="1">
    <source>
        <dbReference type="SAM" id="MobiDB-lite"/>
    </source>
</evidence>
<evidence type="ECO:0000313" key="2">
    <source>
        <dbReference type="EMBL" id="GMA30456.1"/>
    </source>
</evidence>
<accession>A0AA37UUG7</accession>
<keyword evidence="3" id="KW-1185">Reference proteome</keyword>
<feature type="compositionally biased region" description="Low complexity" evidence="1">
    <location>
        <begin position="110"/>
        <end position="127"/>
    </location>
</feature>
<dbReference type="Proteomes" id="UP001157161">
    <property type="component" value="Unassembled WGS sequence"/>
</dbReference>
<proteinExistence type="predicted"/>
<gene>
    <name evidence="2" type="ORF">GCM10025875_04480</name>
</gene>
<sequence>MGAPAPAAAEAIADRPDGVGAPEGVRARIETARPAPVVSTDDRAWEPAADGSSTRRTSVPEGAGATRTPVEKGADAAPTPTSPNAVGDPGAVAERDAASQLGPSPEPTQPTEATSAVAVAVSVATPETDNRTRAEHLATLLPGS</sequence>
<feature type="region of interest" description="Disordered" evidence="1">
    <location>
        <begin position="1"/>
        <end position="144"/>
    </location>
</feature>
<evidence type="ECO:0000313" key="3">
    <source>
        <dbReference type="Proteomes" id="UP001157161"/>
    </source>
</evidence>